<evidence type="ECO:0000313" key="2">
    <source>
        <dbReference type="Proteomes" id="UP001519460"/>
    </source>
</evidence>
<evidence type="ECO:0000313" key="1">
    <source>
        <dbReference type="EMBL" id="KAK7493121.1"/>
    </source>
</evidence>
<name>A0ABD0L0T6_9CAEN</name>
<accession>A0ABD0L0T6</accession>
<keyword evidence="2" id="KW-1185">Reference proteome</keyword>
<sequence>MNGCFFGRRKCRPSQAEKPISTICETRRTIRENEKQRNSLQFVSLQLTESAIPDCAVHLSAGLGRRRIVQAYCCQFSIRLNKSA</sequence>
<gene>
    <name evidence="1" type="ORF">BaRGS_00015642</name>
</gene>
<protein>
    <submittedName>
        <fullName evidence="1">Uncharacterized protein</fullName>
    </submittedName>
</protein>
<dbReference type="EMBL" id="JACVVK020000096">
    <property type="protein sequence ID" value="KAK7493121.1"/>
    <property type="molecule type" value="Genomic_DNA"/>
</dbReference>
<feature type="non-terminal residue" evidence="1">
    <location>
        <position position="84"/>
    </location>
</feature>
<comment type="caution">
    <text evidence="1">The sequence shown here is derived from an EMBL/GenBank/DDBJ whole genome shotgun (WGS) entry which is preliminary data.</text>
</comment>
<dbReference type="AlphaFoldDB" id="A0ABD0L0T6"/>
<reference evidence="1 2" key="1">
    <citation type="journal article" date="2023" name="Sci. Data">
        <title>Genome assembly of the Korean intertidal mud-creeper Batillaria attramentaria.</title>
        <authorList>
            <person name="Patra A.K."/>
            <person name="Ho P.T."/>
            <person name="Jun S."/>
            <person name="Lee S.J."/>
            <person name="Kim Y."/>
            <person name="Won Y.J."/>
        </authorList>
    </citation>
    <scope>NUCLEOTIDE SEQUENCE [LARGE SCALE GENOMIC DNA]</scope>
    <source>
        <strain evidence="1">Wonlab-2016</strain>
    </source>
</reference>
<proteinExistence type="predicted"/>
<organism evidence="1 2">
    <name type="scientific">Batillaria attramentaria</name>
    <dbReference type="NCBI Taxonomy" id="370345"/>
    <lineage>
        <taxon>Eukaryota</taxon>
        <taxon>Metazoa</taxon>
        <taxon>Spiralia</taxon>
        <taxon>Lophotrochozoa</taxon>
        <taxon>Mollusca</taxon>
        <taxon>Gastropoda</taxon>
        <taxon>Caenogastropoda</taxon>
        <taxon>Sorbeoconcha</taxon>
        <taxon>Cerithioidea</taxon>
        <taxon>Batillariidae</taxon>
        <taxon>Batillaria</taxon>
    </lineage>
</organism>
<dbReference type="Proteomes" id="UP001519460">
    <property type="component" value="Unassembled WGS sequence"/>
</dbReference>